<feature type="domain" description="Protein kinase" evidence="11">
    <location>
        <begin position="40"/>
        <end position="321"/>
    </location>
</feature>
<dbReference type="InterPro" id="IPR017441">
    <property type="entry name" value="Protein_kinase_ATP_BS"/>
</dbReference>
<keyword evidence="4 9" id="KW-0547">Nucleotide-binding</keyword>
<evidence type="ECO:0000313" key="12">
    <source>
        <dbReference type="EMBL" id="KAK8897349.1"/>
    </source>
</evidence>
<dbReference type="InterPro" id="IPR011009">
    <property type="entry name" value="Kinase-like_dom_sf"/>
</dbReference>
<dbReference type="Gene3D" id="3.30.200.20">
    <property type="entry name" value="Phosphorylase Kinase, domain 1"/>
    <property type="match status" value="1"/>
</dbReference>
<dbReference type="PROSITE" id="PS00109">
    <property type="entry name" value="PROTEIN_KINASE_TYR"/>
    <property type="match status" value="1"/>
</dbReference>
<accession>A0ABR2L207</accession>
<dbReference type="InterPro" id="IPR000719">
    <property type="entry name" value="Prot_kinase_dom"/>
</dbReference>
<evidence type="ECO:0000256" key="1">
    <source>
        <dbReference type="ARBA" id="ARBA00012513"/>
    </source>
</evidence>
<evidence type="ECO:0000313" key="13">
    <source>
        <dbReference type="Proteomes" id="UP001470230"/>
    </source>
</evidence>
<keyword evidence="6 9" id="KW-0067">ATP-binding</keyword>
<evidence type="ECO:0000256" key="7">
    <source>
        <dbReference type="ARBA" id="ARBA00047899"/>
    </source>
</evidence>
<dbReference type="SMART" id="SM00219">
    <property type="entry name" value="TyrKc"/>
    <property type="match status" value="1"/>
</dbReference>
<evidence type="ECO:0000256" key="4">
    <source>
        <dbReference type="ARBA" id="ARBA00022741"/>
    </source>
</evidence>
<evidence type="ECO:0000256" key="6">
    <source>
        <dbReference type="ARBA" id="ARBA00022840"/>
    </source>
</evidence>
<dbReference type="EC" id="2.7.11.1" evidence="1"/>
<dbReference type="Gene3D" id="1.10.510.10">
    <property type="entry name" value="Transferase(Phosphotransferase) domain 1"/>
    <property type="match status" value="1"/>
</dbReference>
<evidence type="ECO:0000256" key="8">
    <source>
        <dbReference type="ARBA" id="ARBA00048679"/>
    </source>
</evidence>
<feature type="region of interest" description="Disordered" evidence="10">
    <location>
        <begin position="1"/>
        <end position="36"/>
    </location>
</feature>
<dbReference type="InterPro" id="IPR020635">
    <property type="entry name" value="Tyr_kinase_cat_dom"/>
</dbReference>
<comment type="catalytic activity">
    <reaction evidence="7">
        <text>L-threonyl-[protein] + ATP = O-phospho-L-threonyl-[protein] + ADP + H(+)</text>
        <dbReference type="Rhea" id="RHEA:46608"/>
        <dbReference type="Rhea" id="RHEA-COMP:11060"/>
        <dbReference type="Rhea" id="RHEA-COMP:11605"/>
        <dbReference type="ChEBI" id="CHEBI:15378"/>
        <dbReference type="ChEBI" id="CHEBI:30013"/>
        <dbReference type="ChEBI" id="CHEBI:30616"/>
        <dbReference type="ChEBI" id="CHEBI:61977"/>
        <dbReference type="ChEBI" id="CHEBI:456216"/>
        <dbReference type="EC" id="2.7.11.1"/>
    </reaction>
</comment>
<keyword evidence="5" id="KW-0418">Kinase</keyword>
<dbReference type="PANTHER" id="PTHR24054:SF0">
    <property type="entry name" value="CASEIN KINASE II SUBUNIT ALPHA"/>
    <property type="match status" value="1"/>
</dbReference>
<evidence type="ECO:0000256" key="9">
    <source>
        <dbReference type="PROSITE-ProRule" id="PRU10141"/>
    </source>
</evidence>
<dbReference type="InterPro" id="IPR045216">
    <property type="entry name" value="CK2_alpha"/>
</dbReference>
<dbReference type="PANTHER" id="PTHR24054">
    <property type="entry name" value="CASEIN KINASE II SUBUNIT ALPHA"/>
    <property type="match status" value="1"/>
</dbReference>
<feature type="binding site" evidence="9">
    <location>
        <position position="68"/>
    </location>
    <ligand>
        <name>ATP</name>
        <dbReference type="ChEBI" id="CHEBI:30616"/>
    </ligand>
</feature>
<dbReference type="PROSITE" id="PS00107">
    <property type="entry name" value="PROTEIN_KINASE_ATP"/>
    <property type="match status" value="1"/>
</dbReference>
<proteinExistence type="predicted"/>
<protein>
    <recommendedName>
        <fullName evidence="1">non-specific serine/threonine protein kinase</fullName>
        <ecNumber evidence="1">2.7.11.1</ecNumber>
    </recommendedName>
</protein>
<name>A0ABR2L207_9EUKA</name>
<gene>
    <name evidence="12" type="ORF">M9Y10_015291</name>
</gene>
<dbReference type="Pfam" id="PF00069">
    <property type="entry name" value="Pkinase"/>
    <property type="match status" value="1"/>
</dbReference>
<dbReference type="Proteomes" id="UP001470230">
    <property type="component" value="Unassembled WGS sequence"/>
</dbReference>
<dbReference type="SUPFAM" id="SSF56112">
    <property type="entry name" value="Protein kinase-like (PK-like)"/>
    <property type="match status" value="1"/>
</dbReference>
<feature type="compositionally biased region" description="Low complexity" evidence="10">
    <location>
        <begin position="1"/>
        <end position="11"/>
    </location>
</feature>
<comment type="catalytic activity">
    <reaction evidence="8">
        <text>L-seryl-[protein] + ATP = O-phospho-L-seryl-[protein] + ADP + H(+)</text>
        <dbReference type="Rhea" id="RHEA:17989"/>
        <dbReference type="Rhea" id="RHEA-COMP:9863"/>
        <dbReference type="Rhea" id="RHEA-COMP:11604"/>
        <dbReference type="ChEBI" id="CHEBI:15378"/>
        <dbReference type="ChEBI" id="CHEBI:29999"/>
        <dbReference type="ChEBI" id="CHEBI:30616"/>
        <dbReference type="ChEBI" id="CHEBI:83421"/>
        <dbReference type="ChEBI" id="CHEBI:456216"/>
        <dbReference type="EC" id="2.7.11.1"/>
    </reaction>
</comment>
<keyword evidence="2" id="KW-0723">Serine/threonine-protein kinase</keyword>
<reference evidence="12 13" key="1">
    <citation type="submission" date="2024-04" db="EMBL/GenBank/DDBJ databases">
        <title>Tritrichomonas musculus Genome.</title>
        <authorList>
            <person name="Alves-Ferreira E."/>
            <person name="Grigg M."/>
            <person name="Lorenzi H."/>
            <person name="Galac M."/>
        </authorList>
    </citation>
    <scope>NUCLEOTIDE SEQUENCE [LARGE SCALE GENOMIC DNA]</scope>
    <source>
        <strain evidence="12 13">EAF2021</strain>
    </source>
</reference>
<evidence type="ECO:0000256" key="10">
    <source>
        <dbReference type="SAM" id="MobiDB-lite"/>
    </source>
</evidence>
<organism evidence="12 13">
    <name type="scientific">Tritrichomonas musculus</name>
    <dbReference type="NCBI Taxonomy" id="1915356"/>
    <lineage>
        <taxon>Eukaryota</taxon>
        <taxon>Metamonada</taxon>
        <taxon>Parabasalia</taxon>
        <taxon>Tritrichomonadida</taxon>
        <taxon>Tritrichomonadidae</taxon>
        <taxon>Tritrichomonas</taxon>
    </lineage>
</organism>
<dbReference type="InterPro" id="IPR008266">
    <property type="entry name" value="Tyr_kinase_AS"/>
</dbReference>
<evidence type="ECO:0000259" key="11">
    <source>
        <dbReference type="PROSITE" id="PS50011"/>
    </source>
</evidence>
<dbReference type="PROSITE" id="PS50011">
    <property type="entry name" value="PROTEIN_KINASE_DOM"/>
    <property type="match status" value="1"/>
</dbReference>
<evidence type="ECO:0000256" key="5">
    <source>
        <dbReference type="ARBA" id="ARBA00022777"/>
    </source>
</evidence>
<evidence type="ECO:0000256" key="2">
    <source>
        <dbReference type="ARBA" id="ARBA00022527"/>
    </source>
</evidence>
<evidence type="ECO:0000256" key="3">
    <source>
        <dbReference type="ARBA" id="ARBA00022679"/>
    </source>
</evidence>
<comment type="caution">
    <text evidence="12">The sequence shown here is derived from an EMBL/GenBank/DDBJ whole genome shotgun (WGS) entry which is preliminary data.</text>
</comment>
<dbReference type="EMBL" id="JAPFFF010000002">
    <property type="protein sequence ID" value="KAK8897349.1"/>
    <property type="molecule type" value="Genomic_DNA"/>
</dbReference>
<sequence>MIFLRMKNSLSSKRKKSNKKSQDQIEDDFDPNPMLNENGIRSDKLIGKGHFSNVYSGYYHDKTPVAIKIIKRGNDRTEENELEILKKLKGKKHIVQLYDGFIEQEHAIFVFEKIDSLSENEILSKRLTIEQIRFYLKCVLEALREAHRMSIIHRDLRFQNVLVNKKFDNVTVIDWGCGTKISSTMSSSAGSRSTRSPEMLMGYNNYETKGDVWSVGALILYILTDGNIPWDAKNTKDAFIKMAKYFGAQNILNLEETLHIDFYAKKLHKHINDEVIPISSTFSPKYADLNNKDLIDLINKCFILDYRLRPKASDLLDHEFFKA</sequence>
<keyword evidence="3" id="KW-0808">Transferase</keyword>
<keyword evidence="13" id="KW-1185">Reference proteome</keyword>